<dbReference type="PANTHER" id="PTHR43053">
    <property type="entry name" value="GLYCOSIDASE FAMILY 31"/>
    <property type="match status" value="1"/>
</dbReference>
<dbReference type="DNASU" id="1095698"/>
<dbReference type="CDD" id="cd14791">
    <property type="entry name" value="GH36"/>
    <property type="match status" value="1"/>
</dbReference>
<dbReference type="FunFam" id="3.20.20.70:FF:000338">
    <property type="entry name" value="Alpha-galactosidase"/>
    <property type="match status" value="1"/>
</dbReference>
<evidence type="ECO:0000313" key="4">
    <source>
        <dbReference type="Proteomes" id="UP000001973"/>
    </source>
</evidence>
<dbReference type="GO" id="GO:0004557">
    <property type="term" value="F:alpha-galactosidase activity"/>
    <property type="evidence" value="ECO:0000318"/>
    <property type="project" value="GO_Central"/>
</dbReference>
<dbReference type="InParanoid" id="Q9S2D9"/>
<dbReference type="EMBL" id="AL645882">
    <property type="protein sequence ID" value="CAB54159.1"/>
    <property type="molecule type" value="Genomic_DNA"/>
</dbReference>
<dbReference type="STRING" id="100226.gene:17757858"/>
<dbReference type="CAZy" id="GH36">
    <property type="family name" value="Glycoside Hydrolase Family 36"/>
</dbReference>
<dbReference type="SMR" id="Q9S2D9"/>
<reference evidence="3 4" key="2">
    <citation type="journal article" date="2002" name="Nature">
        <title>Complete genome sequence of the model actinomycete Streptomyces coelicolor A3(2).</title>
        <authorList>
            <person name="Bentley S.D."/>
            <person name="Chater K.F."/>
            <person name="Cerdeno-Tarraga A.M."/>
            <person name="Challis G.L."/>
            <person name="Thomson N.R."/>
            <person name="James K.D."/>
            <person name="Harris D.E."/>
            <person name="Quail M.A."/>
            <person name="Kieser H."/>
            <person name="Harper D."/>
            <person name="Bateman A."/>
            <person name="Brown S."/>
            <person name="Chandra G."/>
            <person name="Chen C.W."/>
            <person name="Collins M."/>
            <person name="Cronin A."/>
            <person name="Fraser A."/>
            <person name="Goble A."/>
            <person name="Hidalgo J."/>
            <person name="Hornsby T."/>
            <person name="Howarth S."/>
            <person name="Huang C.H."/>
            <person name="Kieser T."/>
            <person name="Larke L."/>
            <person name="Murphy L."/>
            <person name="Oliver K."/>
            <person name="O'Neil S."/>
            <person name="Rabbinowitsch E."/>
            <person name="Rajandream M.A."/>
            <person name="Rutherford K."/>
            <person name="Rutter S."/>
            <person name="Seeger K."/>
            <person name="Saunders D."/>
            <person name="Sharp S."/>
            <person name="Squares R."/>
            <person name="Squares S."/>
            <person name="Taylor K."/>
            <person name="Warren T."/>
            <person name="Wietzorrek A."/>
            <person name="Woodward J."/>
            <person name="Barrell B.G."/>
            <person name="Parkhill J."/>
            <person name="Hopwood D.A."/>
        </authorList>
    </citation>
    <scope>NUCLEOTIDE SEQUENCE [LARGE SCALE GENOMIC DNA]</scope>
    <source>
        <strain evidence="4">ATCC BAA-471 / A3(2) / M145</strain>
    </source>
</reference>
<sequence>MAQLVELGGRTLAVELAGDAPPRAVEGGLLLPPGRTAVLHGLGDALFYRHGHNSWSPCGWRRLSEAPLRIESAERRLTADDTVWDDPARHHSSAVAALEGPDGRVLLLGALGLDVPRLTADRDTLTGWCERDGAPWFLALGSEEEVFAAYARHLGDRLGRSDKRAGNVWCSWYAYYESITEEQLTKDVTALRGLPFDVVQVDDGWERAVGDWEANDKFPSGMRALADRITDAGLRPGLWIAPFIVLPGSRTARQRPELLLRDGRGEPVVAGHNWGVGYWTLDLTLPAAQEHLRETIRRVVREWGFTYLKLDFVGAGAVPGVRFADVGREEAYRTGLSIVREAAGPDAYLLGSGAPLLPSLGLVDAIRSGPDVAPMWEHYATQDPSDALARNAVVNTVHRLWQSPLLEVDPDVVYFRSRLNLLTEQQQGLLRDLADVCGFRAVSDPPGWLLPEELKAMEAYLTGRPEVRRLGRYRFALDGREVDFGAAVTPGDEQRYPLA</sequence>
<dbReference type="Proteomes" id="UP000001973">
    <property type="component" value="Chromosome"/>
</dbReference>
<dbReference type="InterPro" id="IPR017853">
    <property type="entry name" value="GH"/>
</dbReference>
<dbReference type="KEGG" id="sco:SCO0274"/>
<organism evidence="3 4">
    <name type="scientific">Streptomyces coelicolor (strain ATCC BAA-471 / A3(2) / M145)</name>
    <dbReference type="NCBI Taxonomy" id="100226"/>
    <lineage>
        <taxon>Bacteria</taxon>
        <taxon>Bacillati</taxon>
        <taxon>Actinomycetota</taxon>
        <taxon>Actinomycetes</taxon>
        <taxon>Kitasatosporales</taxon>
        <taxon>Streptomycetaceae</taxon>
        <taxon>Streptomyces</taxon>
        <taxon>Streptomyces albidoflavus group</taxon>
    </lineage>
</organism>
<dbReference type="PaxDb" id="100226-SCO0274"/>
<accession>Q9S2D9</accession>
<dbReference type="RefSeq" id="WP_011026979.1">
    <property type="nucleotide sequence ID" value="NC_003888.3"/>
</dbReference>
<dbReference type="Gene3D" id="3.20.20.70">
    <property type="entry name" value="Aldolase class I"/>
    <property type="match status" value="1"/>
</dbReference>
<evidence type="ECO:0000313" key="3">
    <source>
        <dbReference type="EMBL" id="CAB54159.1"/>
    </source>
</evidence>
<dbReference type="EMBL" id="AL939104">
    <property type="protein sequence ID" value="CAB54159.1"/>
    <property type="molecule type" value="Genomic_DNA"/>
</dbReference>
<name>Q9S2D9_STRCO</name>
<dbReference type="PhylomeDB" id="Q9S2D9"/>
<dbReference type="InterPro" id="IPR013785">
    <property type="entry name" value="Aldolase_TIM"/>
</dbReference>
<protein>
    <submittedName>
        <fullName evidence="3">Alpha-galactosidase SCF85.02</fullName>
    </submittedName>
</protein>
<keyword evidence="2" id="KW-0326">Glycosidase</keyword>
<dbReference type="Pfam" id="PF02065">
    <property type="entry name" value="Melibiase"/>
    <property type="match status" value="1"/>
</dbReference>
<dbReference type="eggNOG" id="COG3345">
    <property type="taxonomic scope" value="Bacteria"/>
</dbReference>
<dbReference type="OrthoDB" id="9758822at2"/>
<gene>
    <name evidence="3" type="ordered locus">SCO0274</name>
    <name evidence="3" type="ORF">SCF85.02</name>
</gene>
<dbReference type="GO" id="GO:0016052">
    <property type="term" value="P:carbohydrate catabolic process"/>
    <property type="evidence" value="ECO:0007669"/>
    <property type="project" value="InterPro"/>
</dbReference>
<reference evidence="3 4" key="1">
    <citation type="journal article" date="1996" name="Mol. Microbiol.">
        <title>A set of ordered cosmids and a detailed genetic and physical map for the 8 Mb Streptomyces coelicolor A3(2) chromosome.</title>
        <authorList>
            <person name="Redenbach M."/>
            <person name="Kieser H.M."/>
            <person name="Denapaite D."/>
            <person name="Eichner A."/>
            <person name="Cullum J."/>
            <person name="Kinashi H."/>
            <person name="Hopwood D.A."/>
        </authorList>
    </citation>
    <scope>NUCLEOTIDE SEQUENCE [LARGE SCALE GENOMIC DNA]</scope>
    <source>
        <strain evidence="4">ATCC BAA-471 / A3(2) / M145</strain>
    </source>
</reference>
<proteinExistence type="predicted"/>
<dbReference type="PATRIC" id="fig|100226.15.peg.248"/>
<dbReference type="InterPro" id="IPR002252">
    <property type="entry name" value="Glyco_hydro_36"/>
</dbReference>
<dbReference type="AlphaFoldDB" id="Q9S2D9"/>
<dbReference type="PANTHER" id="PTHR43053:SF3">
    <property type="entry name" value="ALPHA-GALACTOSIDASE C-RELATED"/>
    <property type="match status" value="1"/>
</dbReference>
<dbReference type="HOGENOM" id="CLU_036399_1_0_11"/>
<keyword evidence="1" id="KW-0378">Hydrolase</keyword>
<evidence type="ECO:0000256" key="1">
    <source>
        <dbReference type="ARBA" id="ARBA00022801"/>
    </source>
</evidence>
<keyword evidence="4" id="KW-1185">Reference proteome</keyword>
<dbReference type="InterPro" id="IPR050985">
    <property type="entry name" value="Alpha-glycosidase_related"/>
</dbReference>
<dbReference type="SUPFAM" id="SSF51445">
    <property type="entry name" value="(Trans)glycosidases"/>
    <property type="match status" value="1"/>
</dbReference>
<evidence type="ECO:0000256" key="2">
    <source>
        <dbReference type="ARBA" id="ARBA00023295"/>
    </source>
</evidence>
<dbReference type="PIR" id="T36462">
    <property type="entry name" value="T36462"/>
</dbReference>